<feature type="binding site" evidence="4">
    <location>
        <position position="49"/>
    </location>
    <ligand>
        <name>substrate</name>
    </ligand>
</feature>
<feature type="binding site" evidence="4">
    <location>
        <position position="54"/>
    </location>
    <ligand>
        <name>substrate</name>
    </ligand>
</feature>
<gene>
    <name evidence="6" type="ORF">HLI_19215</name>
</gene>
<accession>A0A410MHF7</accession>
<dbReference type="SUPFAM" id="SSF100950">
    <property type="entry name" value="NagB/RpiA/CoA transferase-like"/>
    <property type="match status" value="1"/>
</dbReference>
<evidence type="ECO:0000256" key="5">
    <source>
        <dbReference type="RuleBase" id="RU361279"/>
    </source>
</evidence>
<dbReference type="KEGG" id="hli:HLI_19215"/>
<dbReference type="AlphaFoldDB" id="A0A410MHF7"/>
<keyword evidence="2 4" id="KW-0547">Nucleotide-binding</keyword>
<evidence type="ECO:0000313" key="6">
    <source>
        <dbReference type="EMBL" id="QAS54187.1"/>
    </source>
</evidence>
<reference evidence="6 7" key="1">
    <citation type="submission" date="2018-01" db="EMBL/GenBank/DDBJ databases">
        <title>The whole genome sequencing and assembly of Halobacillus litoralis ERB031 strain.</title>
        <authorList>
            <person name="Lee S.-J."/>
            <person name="Park M.-K."/>
            <person name="Kim J.-Y."/>
            <person name="Lee Y.-J."/>
            <person name="Yi H."/>
            <person name="Bahn Y.-S."/>
            <person name="Kim J.F."/>
            <person name="Lee D.-W."/>
        </authorList>
    </citation>
    <scope>NUCLEOTIDE SEQUENCE [LARGE SCALE GENOMIC DNA]</scope>
    <source>
        <strain evidence="6 7">ERB 031</strain>
    </source>
</reference>
<evidence type="ECO:0000256" key="1">
    <source>
        <dbReference type="ARBA" id="ARBA00010638"/>
    </source>
</evidence>
<protein>
    <recommendedName>
        <fullName evidence="5">5-formyltetrahydrofolate cyclo-ligase</fullName>
        <ecNumber evidence="5">6.3.3.2</ecNumber>
    </recommendedName>
</protein>
<dbReference type="InterPro" id="IPR002698">
    <property type="entry name" value="FTHF_cligase"/>
</dbReference>
<evidence type="ECO:0000256" key="4">
    <source>
        <dbReference type="PIRSR" id="PIRSR006806-1"/>
    </source>
</evidence>
<dbReference type="GO" id="GO:0046872">
    <property type="term" value="F:metal ion binding"/>
    <property type="evidence" value="ECO:0007669"/>
    <property type="project" value="UniProtKB-KW"/>
</dbReference>
<keyword evidence="6" id="KW-0436">Ligase</keyword>
<dbReference type="InterPro" id="IPR024185">
    <property type="entry name" value="FTHF_cligase-like_sf"/>
</dbReference>
<feature type="binding site" evidence="4">
    <location>
        <begin position="133"/>
        <end position="141"/>
    </location>
    <ligand>
        <name>ATP</name>
        <dbReference type="ChEBI" id="CHEBI:30616"/>
    </ligand>
</feature>
<name>A0A410MHF7_9BACI</name>
<evidence type="ECO:0000313" key="7">
    <source>
        <dbReference type="Proteomes" id="UP000287756"/>
    </source>
</evidence>
<dbReference type="EMBL" id="CP026118">
    <property type="protein sequence ID" value="QAS54187.1"/>
    <property type="molecule type" value="Genomic_DNA"/>
</dbReference>
<dbReference type="Pfam" id="PF01812">
    <property type="entry name" value="5-FTHF_cyc-lig"/>
    <property type="match status" value="1"/>
</dbReference>
<evidence type="ECO:0000256" key="3">
    <source>
        <dbReference type="ARBA" id="ARBA00022840"/>
    </source>
</evidence>
<comment type="cofactor">
    <cofactor evidence="5">
        <name>Mg(2+)</name>
        <dbReference type="ChEBI" id="CHEBI:18420"/>
    </cofactor>
</comment>
<dbReference type="PIRSF" id="PIRSF006806">
    <property type="entry name" value="FTHF_cligase"/>
    <property type="match status" value="1"/>
</dbReference>
<dbReference type="Gene3D" id="3.40.50.10420">
    <property type="entry name" value="NagB/RpiA/CoA transferase-like"/>
    <property type="match status" value="1"/>
</dbReference>
<dbReference type="OrthoDB" id="9801938at2"/>
<proteinExistence type="inferred from homology"/>
<dbReference type="GO" id="GO:0035999">
    <property type="term" value="P:tetrahydrofolate interconversion"/>
    <property type="evidence" value="ECO:0007669"/>
    <property type="project" value="TreeGrafter"/>
</dbReference>
<evidence type="ECO:0000256" key="2">
    <source>
        <dbReference type="ARBA" id="ARBA00022741"/>
    </source>
</evidence>
<dbReference type="GO" id="GO:0030272">
    <property type="term" value="F:5-formyltetrahydrofolate cyclo-ligase activity"/>
    <property type="evidence" value="ECO:0007669"/>
    <property type="project" value="UniProtKB-EC"/>
</dbReference>
<keyword evidence="5" id="KW-0460">Magnesium</keyword>
<sequence>MDKTEWRFVGKNILQKITLKDKQKMEAVMYAHLFDSPLWKEADVVGVTLSQSHEWATEDIIEEGWKANKIIAAPKCIPENKQMQFYQLDDYDQLEKVYFGLKEPDPERSEKVNKDDIDLLLVPGLLFDERGYRIGYGGGYYDRFIEGYLGKTVMIASEKQKQSGLPVEEFDQRVEYVLTENGIRGTYTF</sequence>
<comment type="similarity">
    <text evidence="1 5">Belongs to the 5-formyltetrahydrofolate cyclo-ligase family.</text>
</comment>
<organism evidence="6 7">
    <name type="scientific">Halobacillus litoralis</name>
    <dbReference type="NCBI Taxonomy" id="45668"/>
    <lineage>
        <taxon>Bacteria</taxon>
        <taxon>Bacillati</taxon>
        <taxon>Bacillota</taxon>
        <taxon>Bacilli</taxon>
        <taxon>Bacillales</taxon>
        <taxon>Bacillaceae</taxon>
        <taxon>Halobacillus</taxon>
    </lineage>
</organism>
<dbReference type="GO" id="GO:0005524">
    <property type="term" value="F:ATP binding"/>
    <property type="evidence" value="ECO:0007669"/>
    <property type="project" value="UniProtKB-KW"/>
</dbReference>
<dbReference type="PANTHER" id="PTHR23407:SF1">
    <property type="entry name" value="5-FORMYLTETRAHYDROFOLATE CYCLO-LIGASE"/>
    <property type="match status" value="1"/>
</dbReference>
<dbReference type="Proteomes" id="UP000287756">
    <property type="component" value="Chromosome"/>
</dbReference>
<dbReference type="RefSeq" id="WP_128526454.1">
    <property type="nucleotide sequence ID" value="NZ_CANLVY010000005.1"/>
</dbReference>
<dbReference type="NCBIfam" id="TIGR02727">
    <property type="entry name" value="MTHFS_bact"/>
    <property type="match status" value="1"/>
</dbReference>
<comment type="catalytic activity">
    <reaction evidence="5">
        <text>(6S)-5-formyl-5,6,7,8-tetrahydrofolate + ATP = (6R)-5,10-methenyltetrahydrofolate + ADP + phosphate</text>
        <dbReference type="Rhea" id="RHEA:10488"/>
        <dbReference type="ChEBI" id="CHEBI:30616"/>
        <dbReference type="ChEBI" id="CHEBI:43474"/>
        <dbReference type="ChEBI" id="CHEBI:57455"/>
        <dbReference type="ChEBI" id="CHEBI:57457"/>
        <dbReference type="ChEBI" id="CHEBI:456216"/>
        <dbReference type="EC" id="6.3.3.2"/>
    </reaction>
</comment>
<keyword evidence="3 4" id="KW-0067">ATP-binding</keyword>
<keyword evidence="5" id="KW-0479">Metal-binding</keyword>
<dbReference type="PANTHER" id="PTHR23407">
    <property type="entry name" value="ATPASE INHIBITOR/5-FORMYLTETRAHYDROFOLATE CYCLO-LIGASE"/>
    <property type="match status" value="1"/>
</dbReference>
<dbReference type="EC" id="6.3.3.2" evidence="5"/>
<dbReference type="InterPro" id="IPR037171">
    <property type="entry name" value="NagB/RpiA_transferase-like"/>
</dbReference>
<dbReference type="GO" id="GO:0009396">
    <property type="term" value="P:folic acid-containing compound biosynthetic process"/>
    <property type="evidence" value="ECO:0007669"/>
    <property type="project" value="TreeGrafter"/>
</dbReference>
<feature type="binding site" evidence="4">
    <location>
        <begin position="3"/>
        <end position="7"/>
    </location>
    <ligand>
        <name>ATP</name>
        <dbReference type="ChEBI" id="CHEBI:30616"/>
    </ligand>
</feature>